<sequence>MLDNHRTRLNSALAKVDGALERLARAALTLAPWPILYGMSIAVTAWVFTHPSRLAQLDTNKLTEVERRWMAGGVAAAIVGVGLAYFLVMLARRARTRSWDFMRTVGRVNRALVPLLAFPFIAALKLPNIEKDSPKTAIFFAVLAAVATGAGAYAWGRGERLSPRFDDASELDGAPSQGPRARDGRALAMAARWLAPVALLAMWAGYALFFSRLAITNHHALHTRTPDLGYYDNIFYQSVHGRPLGCSWLRAGYHGSAHFDPLLVLLSPLYLIYPRAEFLLIFQSVWLGAGVVPVYLLARDKLAHRGKALLLAAVWAIYPALHGANMYEFHSLALISPLVVWLLYAYETGRNRLYWFTFAVLLLCREDVPLLMCFVGLYAILDRRPGRTRLGWVTIAMSLVYFVIVKLFFMTSPGIIMSGKDAYSYAYYYEELIPNRSGLSGLLVSLLTNPIFALKLLTEEPKIIFLLQLFVPLCFLPFLAKPGRWMLAYGLMFCLLASRDAVFSIAFQYSSILFPIAFALTPIALKRVEGSASAYPGLDGRRLSRALLAAMLVASALMSWKFGGLVENASFKGGFSRVARKLTPDQEATYAWVRQQADAIPRDAVVGATSKMGPHVSNRKEAYFYPGDRAAAVQYVLLDEGELKGKDLERHNAAVKRGELEELSRLKKMALFKRVKPPSKAQPPAPAASDEPPTGDPPPELRKPDRKDGGAPPAPSSTAEQDEDPPPGP</sequence>
<evidence type="ECO:0000256" key="2">
    <source>
        <dbReference type="SAM" id="Phobius"/>
    </source>
</evidence>
<feature type="transmembrane region" description="Helical" evidence="2">
    <location>
        <begin position="30"/>
        <end position="49"/>
    </location>
</feature>
<dbReference type="Pfam" id="PF09852">
    <property type="entry name" value="DUF2079"/>
    <property type="match status" value="1"/>
</dbReference>
<gene>
    <name evidence="3" type="ORF">POL72_43125</name>
</gene>
<feature type="transmembrane region" description="Helical" evidence="2">
    <location>
        <begin position="278"/>
        <end position="298"/>
    </location>
</feature>
<feature type="transmembrane region" description="Helical" evidence="2">
    <location>
        <begin position="353"/>
        <end position="380"/>
    </location>
</feature>
<feature type="transmembrane region" description="Helical" evidence="2">
    <location>
        <begin position="108"/>
        <end position="126"/>
    </location>
</feature>
<accession>A0ABT5CDS3</accession>
<feature type="compositionally biased region" description="Basic and acidic residues" evidence="1">
    <location>
        <begin position="699"/>
        <end position="709"/>
    </location>
</feature>
<feature type="compositionally biased region" description="Acidic residues" evidence="1">
    <location>
        <begin position="720"/>
        <end position="729"/>
    </location>
</feature>
<feature type="transmembrane region" description="Helical" evidence="2">
    <location>
        <begin position="545"/>
        <end position="563"/>
    </location>
</feature>
<organism evidence="3 4">
    <name type="scientific">Sorangium atrum</name>
    <dbReference type="NCBI Taxonomy" id="2995308"/>
    <lineage>
        <taxon>Bacteria</taxon>
        <taxon>Pseudomonadati</taxon>
        <taxon>Myxococcota</taxon>
        <taxon>Polyangia</taxon>
        <taxon>Polyangiales</taxon>
        <taxon>Polyangiaceae</taxon>
        <taxon>Sorangium</taxon>
    </lineage>
</organism>
<feature type="transmembrane region" description="Helical" evidence="2">
    <location>
        <begin position="69"/>
        <end position="88"/>
    </location>
</feature>
<name>A0ABT5CDS3_9BACT</name>
<keyword evidence="2" id="KW-0472">Membrane</keyword>
<dbReference type="EMBL" id="JAQNDK010000005">
    <property type="protein sequence ID" value="MDC0684586.1"/>
    <property type="molecule type" value="Genomic_DNA"/>
</dbReference>
<keyword evidence="2" id="KW-0812">Transmembrane</keyword>
<feature type="region of interest" description="Disordered" evidence="1">
    <location>
        <begin position="673"/>
        <end position="729"/>
    </location>
</feature>
<dbReference type="InterPro" id="IPR018650">
    <property type="entry name" value="STSV1_Orf64"/>
</dbReference>
<dbReference type="RefSeq" id="WP_272102717.1">
    <property type="nucleotide sequence ID" value="NZ_JAQNDK010000005.1"/>
</dbReference>
<feature type="transmembrane region" description="Helical" evidence="2">
    <location>
        <begin position="501"/>
        <end position="525"/>
    </location>
</feature>
<dbReference type="Proteomes" id="UP001217485">
    <property type="component" value="Unassembled WGS sequence"/>
</dbReference>
<reference evidence="3 4" key="1">
    <citation type="submission" date="2023-01" db="EMBL/GenBank/DDBJ databases">
        <title>Minimal conservation of predation-associated metabolite biosynthetic gene clusters underscores biosynthetic potential of Myxococcota including descriptions for ten novel species: Archangium lansinium sp. nov., Myxococcus landrumus sp. nov., Nannocystis bai.</title>
        <authorList>
            <person name="Ahearne A."/>
            <person name="Stevens C."/>
            <person name="Dowd S."/>
        </authorList>
    </citation>
    <scope>NUCLEOTIDE SEQUENCE [LARGE SCALE GENOMIC DNA]</scope>
    <source>
        <strain evidence="3 4">WIWO2</strain>
    </source>
</reference>
<keyword evidence="4" id="KW-1185">Reference proteome</keyword>
<feature type="transmembrane region" description="Helical" evidence="2">
    <location>
        <begin position="138"/>
        <end position="156"/>
    </location>
</feature>
<keyword evidence="2" id="KW-1133">Transmembrane helix</keyword>
<evidence type="ECO:0000313" key="3">
    <source>
        <dbReference type="EMBL" id="MDC0684586.1"/>
    </source>
</evidence>
<feature type="transmembrane region" description="Helical" evidence="2">
    <location>
        <begin position="392"/>
        <end position="416"/>
    </location>
</feature>
<evidence type="ECO:0000313" key="4">
    <source>
        <dbReference type="Proteomes" id="UP001217485"/>
    </source>
</evidence>
<protein>
    <submittedName>
        <fullName evidence="3">DUF2079 domain-containing protein</fullName>
    </submittedName>
</protein>
<evidence type="ECO:0000256" key="1">
    <source>
        <dbReference type="SAM" id="MobiDB-lite"/>
    </source>
</evidence>
<feature type="transmembrane region" description="Helical" evidence="2">
    <location>
        <begin position="463"/>
        <end position="480"/>
    </location>
</feature>
<proteinExistence type="predicted"/>
<comment type="caution">
    <text evidence="3">The sequence shown here is derived from an EMBL/GenBank/DDBJ whole genome shotgun (WGS) entry which is preliminary data.</text>
</comment>
<feature type="transmembrane region" description="Helical" evidence="2">
    <location>
        <begin position="327"/>
        <end position="346"/>
    </location>
</feature>
<feature type="transmembrane region" description="Helical" evidence="2">
    <location>
        <begin position="190"/>
        <end position="209"/>
    </location>
</feature>